<dbReference type="OrthoDB" id="1433117at2759"/>
<keyword evidence="1" id="KW-0808">Transferase</keyword>
<sequence>MEATYKQKFEKYYNSRVRPLTFKPGKYVLRLNSASKAEYQGKLGPIWEGPYVVAEAYGNGAYKLATLFGEEVDRTWNGVKVVTGVDVGGDKRRFCCLRFKKGDLGMMTQWRERKKTKMVFGFVSSPQKGSRLGLFWVEFTEKRKNKMVVLVLRRKKYGFGFWVAWPFEEEERKKEKYGFMLDDCLRDAPYIPSTVWNRTSANRDQGKADKLISPNK</sequence>
<evidence type="ECO:0000313" key="1">
    <source>
        <dbReference type="EMBL" id="PWA57918.1"/>
    </source>
</evidence>
<dbReference type="GO" id="GO:0003964">
    <property type="term" value="F:RNA-directed DNA polymerase activity"/>
    <property type="evidence" value="ECO:0007669"/>
    <property type="project" value="UniProtKB-KW"/>
</dbReference>
<evidence type="ECO:0000313" key="2">
    <source>
        <dbReference type="Proteomes" id="UP000245207"/>
    </source>
</evidence>
<dbReference type="Proteomes" id="UP000245207">
    <property type="component" value="Unassembled WGS sequence"/>
</dbReference>
<keyword evidence="1" id="KW-0695">RNA-directed DNA polymerase</keyword>
<dbReference type="AlphaFoldDB" id="A0A2U1M9I8"/>
<organism evidence="1 2">
    <name type="scientific">Artemisia annua</name>
    <name type="common">Sweet wormwood</name>
    <dbReference type="NCBI Taxonomy" id="35608"/>
    <lineage>
        <taxon>Eukaryota</taxon>
        <taxon>Viridiplantae</taxon>
        <taxon>Streptophyta</taxon>
        <taxon>Embryophyta</taxon>
        <taxon>Tracheophyta</taxon>
        <taxon>Spermatophyta</taxon>
        <taxon>Magnoliopsida</taxon>
        <taxon>eudicotyledons</taxon>
        <taxon>Gunneridae</taxon>
        <taxon>Pentapetalae</taxon>
        <taxon>asterids</taxon>
        <taxon>campanulids</taxon>
        <taxon>Asterales</taxon>
        <taxon>Asteraceae</taxon>
        <taxon>Asteroideae</taxon>
        <taxon>Anthemideae</taxon>
        <taxon>Artemisiinae</taxon>
        <taxon>Artemisia</taxon>
    </lineage>
</organism>
<gene>
    <name evidence="1" type="ORF">CTI12_AA232460</name>
</gene>
<reference evidence="1 2" key="1">
    <citation type="journal article" date="2018" name="Mol. Plant">
        <title>The genome of Artemisia annua provides insight into the evolution of Asteraceae family and artemisinin biosynthesis.</title>
        <authorList>
            <person name="Shen Q."/>
            <person name="Zhang L."/>
            <person name="Liao Z."/>
            <person name="Wang S."/>
            <person name="Yan T."/>
            <person name="Shi P."/>
            <person name="Liu M."/>
            <person name="Fu X."/>
            <person name="Pan Q."/>
            <person name="Wang Y."/>
            <person name="Lv Z."/>
            <person name="Lu X."/>
            <person name="Zhang F."/>
            <person name="Jiang W."/>
            <person name="Ma Y."/>
            <person name="Chen M."/>
            <person name="Hao X."/>
            <person name="Li L."/>
            <person name="Tang Y."/>
            <person name="Lv G."/>
            <person name="Zhou Y."/>
            <person name="Sun X."/>
            <person name="Brodelius P.E."/>
            <person name="Rose J.K.C."/>
            <person name="Tang K."/>
        </authorList>
    </citation>
    <scope>NUCLEOTIDE SEQUENCE [LARGE SCALE GENOMIC DNA]</scope>
    <source>
        <strain evidence="2">cv. Huhao1</strain>
        <tissue evidence="1">Leaf</tissue>
    </source>
</reference>
<keyword evidence="2" id="KW-1185">Reference proteome</keyword>
<proteinExistence type="predicted"/>
<keyword evidence="1" id="KW-0548">Nucleotidyltransferase</keyword>
<dbReference type="EMBL" id="PKPP01006037">
    <property type="protein sequence ID" value="PWA57918.1"/>
    <property type="molecule type" value="Genomic_DNA"/>
</dbReference>
<name>A0A2U1M9I8_ARTAN</name>
<comment type="caution">
    <text evidence="1">The sequence shown here is derived from an EMBL/GenBank/DDBJ whole genome shotgun (WGS) entry which is preliminary data.</text>
</comment>
<protein>
    <submittedName>
        <fullName evidence="1">Reverse transcriptase domain, Ribonuclease H-like domain protein</fullName>
    </submittedName>
</protein>
<accession>A0A2U1M9I8</accession>